<dbReference type="GO" id="GO:0016787">
    <property type="term" value="F:hydrolase activity"/>
    <property type="evidence" value="ECO:0007669"/>
    <property type="project" value="UniProtKB-KW"/>
</dbReference>
<dbReference type="InterPro" id="IPR027478">
    <property type="entry name" value="LdcA_N"/>
</dbReference>
<dbReference type="InterPro" id="IPR027461">
    <property type="entry name" value="Carboxypeptidase_A_C_sf"/>
</dbReference>
<comment type="similarity">
    <text evidence="1">Belongs to the peptidase S66 family.</text>
</comment>
<dbReference type="AlphaFoldDB" id="A0A918KB05"/>
<keyword evidence="2" id="KW-0378">Hydrolase</keyword>
<dbReference type="InterPro" id="IPR040921">
    <property type="entry name" value="Peptidase_S66C"/>
</dbReference>
<feature type="compositionally biased region" description="Basic and acidic residues" evidence="3">
    <location>
        <begin position="25"/>
        <end position="34"/>
    </location>
</feature>
<dbReference type="Proteomes" id="UP000619244">
    <property type="component" value="Unassembled WGS sequence"/>
</dbReference>
<gene>
    <name evidence="6" type="ORF">GCM10010358_06090</name>
</gene>
<name>A0A918KB05_9ACTN</name>
<evidence type="ECO:0000259" key="5">
    <source>
        <dbReference type="Pfam" id="PF17676"/>
    </source>
</evidence>
<dbReference type="SUPFAM" id="SSF141986">
    <property type="entry name" value="LD-carboxypeptidase A C-terminal domain-like"/>
    <property type="match status" value="1"/>
</dbReference>
<reference evidence="6" key="2">
    <citation type="submission" date="2020-09" db="EMBL/GenBank/DDBJ databases">
        <authorList>
            <person name="Sun Q."/>
            <person name="Ohkuma M."/>
        </authorList>
    </citation>
    <scope>NUCLEOTIDE SEQUENCE</scope>
    <source>
        <strain evidence="6">JCM 4790</strain>
    </source>
</reference>
<dbReference type="Pfam" id="PF02016">
    <property type="entry name" value="Peptidase_S66"/>
    <property type="match status" value="1"/>
</dbReference>
<sequence length="384" mass="42158">MRGDGGRPYPPVMALPDSPSATGHGVRDDGVRDAPDVRLPAYPPKPVPGDRIAVVSPSAGLPGLFPLPYELGLERLHTEYGLEPVEYPATRAMGATPRERADDLHAAFADPSVKAVIASIGGDDQITVLPLLDRELIRARPKPFFGMSDNTNLLAYLWNCGVVGYHGASVMCELGRPGAMDPLTAESLRAALFTSGPYELRPAARFREVDLPWEDPATFARAPETEPGSGWTWHRPDRVVEGRSWGGNVEILSWLLMADREIARDASVYDGCVLFLETSEDMPRADDVFRILRSMGERGLLQRFRALLMGRPKAWSFERPLAPAARARYVRDQHEAVLRAVDAYAPDMTVVLDVDLGHTDPQLVIPYGGTVRVDGPARRVTVTY</sequence>
<feature type="domain" description="LD-carboxypeptidase N-terminal" evidence="4">
    <location>
        <begin position="52"/>
        <end position="167"/>
    </location>
</feature>
<dbReference type="PANTHER" id="PTHR30237">
    <property type="entry name" value="MURAMOYLTETRAPEPTIDE CARBOXYPEPTIDASE"/>
    <property type="match status" value="1"/>
</dbReference>
<proteinExistence type="inferred from homology"/>
<dbReference type="EMBL" id="BMVU01000001">
    <property type="protein sequence ID" value="GGX54760.1"/>
    <property type="molecule type" value="Genomic_DNA"/>
</dbReference>
<evidence type="ECO:0000313" key="6">
    <source>
        <dbReference type="EMBL" id="GGX54760.1"/>
    </source>
</evidence>
<comment type="caution">
    <text evidence="6">The sequence shown here is derived from an EMBL/GenBank/DDBJ whole genome shotgun (WGS) entry which is preliminary data.</text>
</comment>
<dbReference type="InterPro" id="IPR029062">
    <property type="entry name" value="Class_I_gatase-like"/>
</dbReference>
<accession>A0A918KB05</accession>
<dbReference type="Pfam" id="PF17676">
    <property type="entry name" value="Peptidase_S66C"/>
    <property type="match status" value="1"/>
</dbReference>
<dbReference type="CDD" id="cd07062">
    <property type="entry name" value="Peptidase_S66_mccF_like"/>
    <property type="match status" value="1"/>
</dbReference>
<dbReference type="InterPro" id="IPR040449">
    <property type="entry name" value="Peptidase_S66_N"/>
</dbReference>
<evidence type="ECO:0000256" key="1">
    <source>
        <dbReference type="ARBA" id="ARBA00010233"/>
    </source>
</evidence>
<dbReference type="PANTHER" id="PTHR30237:SF4">
    <property type="entry name" value="LD-CARBOXYPEPTIDASE C-TERMINAL DOMAIN-CONTAINING PROTEIN"/>
    <property type="match status" value="1"/>
</dbReference>
<dbReference type="Gene3D" id="3.40.50.10740">
    <property type="entry name" value="Class I glutamine amidotransferase-like"/>
    <property type="match status" value="1"/>
</dbReference>
<reference evidence="6" key="1">
    <citation type="journal article" date="2014" name="Int. J. Syst. Evol. Microbiol.">
        <title>Complete genome sequence of Corynebacterium casei LMG S-19264T (=DSM 44701T), isolated from a smear-ripened cheese.</title>
        <authorList>
            <consortium name="US DOE Joint Genome Institute (JGI-PGF)"/>
            <person name="Walter F."/>
            <person name="Albersmeier A."/>
            <person name="Kalinowski J."/>
            <person name="Ruckert C."/>
        </authorList>
    </citation>
    <scope>NUCLEOTIDE SEQUENCE</scope>
    <source>
        <strain evidence="6">JCM 4790</strain>
    </source>
</reference>
<dbReference type="Gene3D" id="3.50.30.60">
    <property type="entry name" value="LD-carboxypeptidase A C-terminal domain-like"/>
    <property type="match status" value="1"/>
</dbReference>
<evidence type="ECO:0000256" key="3">
    <source>
        <dbReference type="SAM" id="MobiDB-lite"/>
    </source>
</evidence>
<protein>
    <submittedName>
        <fullName evidence="6">LD-carboxypeptidase</fullName>
    </submittedName>
</protein>
<feature type="region of interest" description="Disordered" evidence="3">
    <location>
        <begin position="1"/>
        <end position="34"/>
    </location>
</feature>
<evidence type="ECO:0000256" key="2">
    <source>
        <dbReference type="ARBA" id="ARBA00022801"/>
    </source>
</evidence>
<evidence type="ECO:0000313" key="7">
    <source>
        <dbReference type="Proteomes" id="UP000619244"/>
    </source>
</evidence>
<dbReference type="SUPFAM" id="SSF52317">
    <property type="entry name" value="Class I glutamine amidotransferase-like"/>
    <property type="match status" value="1"/>
</dbReference>
<keyword evidence="7" id="KW-1185">Reference proteome</keyword>
<evidence type="ECO:0000259" key="4">
    <source>
        <dbReference type="Pfam" id="PF02016"/>
    </source>
</evidence>
<feature type="domain" description="LD-carboxypeptidase C-terminal" evidence="5">
    <location>
        <begin position="241"/>
        <end position="373"/>
    </location>
</feature>
<dbReference type="InterPro" id="IPR003507">
    <property type="entry name" value="S66_fam"/>
</dbReference>
<organism evidence="6 7">
    <name type="scientific">Streptomyces minutiscleroticus</name>
    <dbReference type="NCBI Taxonomy" id="68238"/>
    <lineage>
        <taxon>Bacteria</taxon>
        <taxon>Bacillati</taxon>
        <taxon>Actinomycetota</taxon>
        <taxon>Actinomycetes</taxon>
        <taxon>Kitasatosporales</taxon>
        <taxon>Streptomycetaceae</taxon>
        <taxon>Streptomyces</taxon>
    </lineage>
</organism>